<dbReference type="GO" id="GO:0016787">
    <property type="term" value="F:hydrolase activity"/>
    <property type="evidence" value="ECO:0007669"/>
    <property type="project" value="UniProtKB-KW"/>
</dbReference>
<dbReference type="SUPFAM" id="SSF52540">
    <property type="entry name" value="P-loop containing nucleoside triphosphate hydrolases"/>
    <property type="match status" value="1"/>
</dbReference>
<dbReference type="PANTHER" id="PTHR47959">
    <property type="entry name" value="ATP-DEPENDENT RNA HELICASE RHLE-RELATED"/>
    <property type="match status" value="1"/>
</dbReference>
<dbReference type="GO" id="GO:0003676">
    <property type="term" value="F:nucleic acid binding"/>
    <property type="evidence" value="ECO:0007669"/>
    <property type="project" value="InterPro"/>
</dbReference>
<evidence type="ECO:0000313" key="7">
    <source>
        <dbReference type="Proteomes" id="UP000681720"/>
    </source>
</evidence>
<dbReference type="PROSITE" id="PS51192">
    <property type="entry name" value="HELICASE_ATP_BIND_1"/>
    <property type="match status" value="1"/>
</dbReference>
<evidence type="ECO:0000256" key="4">
    <source>
        <dbReference type="ARBA" id="ARBA00022840"/>
    </source>
</evidence>
<feature type="domain" description="Helicase ATP-binding" evidence="5">
    <location>
        <begin position="1"/>
        <end position="38"/>
    </location>
</feature>
<dbReference type="EMBL" id="CAJOBJ010262576">
    <property type="protein sequence ID" value="CAF5116210.1"/>
    <property type="molecule type" value="Genomic_DNA"/>
</dbReference>
<organism evidence="6 7">
    <name type="scientific">Rotaria magnacalcarata</name>
    <dbReference type="NCBI Taxonomy" id="392030"/>
    <lineage>
        <taxon>Eukaryota</taxon>
        <taxon>Metazoa</taxon>
        <taxon>Spiralia</taxon>
        <taxon>Gnathifera</taxon>
        <taxon>Rotifera</taxon>
        <taxon>Eurotatoria</taxon>
        <taxon>Bdelloidea</taxon>
        <taxon>Philodinida</taxon>
        <taxon>Philodinidae</taxon>
        <taxon>Rotaria</taxon>
    </lineage>
</organism>
<dbReference type="Pfam" id="PF00270">
    <property type="entry name" value="DEAD"/>
    <property type="match status" value="1"/>
</dbReference>
<feature type="non-terminal residue" evidence="6">
    <location>
        <position position="1"/>
    </location>
</feature>
<keyword evidence="2" id="KW-0378">Hydrolase</keyword>
<dbReference type="GO" id="GO:0005829">
    <property type="term" value="C:cytosol"/>
    <property type="evidence" value="ECO:0007669"/>
    <property type="project" value="TreeGrafter"/>
</dbReference>
<dbReference type="Proteomes" id="UP000681720">
    <property type="component" value="Unassembled WGS sequence"/>
</dbReference>
<evidence type="ECO:0000259" key="5">
    <source>
        <dbReference type="PROSITE" id="PS51192"/>
    </source>
</evidence>
<dbReference type="InterPro" id="IPR027417">
    <property type="entry name" value="P-loop_NTPase"/>
</dbReference>
<proteinExistence type="predicted"/>
<dbReference type="GO" id="GO:0003724">
    <property type="term" value="F:RNA helicase activity"/>
    <property type="evidence" value="ECO:0007669"/>
    <property type="project" value="TreeGrafter"/>
</dbReference>
<evidence type="ECO:0000313" key="6">
    <source>
        <dbReference type="EMBL" id="CAF5116210.1"/>
    </source>
</evidence>
<keyword evidence="3" id="KW-0347">Helicase</keyword>
<protein>
    <recommendedName>
        <fullName evidence="5">Helicase ATP-binding domain-containing protein</fullName>
    </recommendedName>
</protein>
<dbReference type="AlphaFoldDB" id="A0A8S3FFC1"/>
<dbReference type="Gene3D" id="3.40.50.300">
    <property type="entry name" value="P-loop containing nucleotide triphosphate hydrolases"/>
    <property type="match status" value="1"/>
</dbReference>
<reference evidence="6" key="1">
    <citation type="submission" date="2021-02" db="EMBL/GenBank/DDBJ databases">
        <authorList>
            <person name="Nowell W R."/>
        </authorList>
    </citation>
    <scope>NUCLEOTIDE SEQUENCE</scope>
</reference>
<keyword evidence="1" id="KW-0547">Nucleotide-binding</keyword>
<evidence type="ECO:0000256" key="3">
    <source>
        <dbReference type="ARBA" id="ARBA00022806"/>
    </source>
</evidence>
<gene>
    <name evidence="6" type="ORF">GIL414_LOCUS63347</name>
</gene>
<name>A0A8S3FFC1_9BILA</name>
<sequence>IDEADRTLDMGFAETMKSIVSNLPKERQTMLFSATQTK</sequence>
<evidence type="ECO:0000256" key="1">
    <source>
        <dbReference type="ARBA" id="ARBA00022741"/>
    </source>
</evidence>
<accession>A0A8S3FFC1</accession>
<keyword evidence="4" id="KW-0067">ATP-binding</keyword>
<dbReference type="PANTHER" id="PTHR47959:SF1">
    <property type="entry name" value="ATP-DEPENDENT RNA HELICASE DBPA"/>
    <property type="match status" value="1"/>
</dbReference>
<dbReference type="InterPro" id="IPR050079">
    <property type="entry name" value="DEAD_box_RNA_helicase"/>
</dbReference>
<evidence type="ECO:0000256" key="2">
    <source>
        <dbReference type="ARBA" id="ARBA00022801"/>
    </source>
</evidence>
<dbReference type="InterPro" id="IPR011545">
    <property type="entry name" value="DEAD/DEAH_box_helicase_dom"/>
</dbReference>
<dbReference type="InterPro" id="IPR014001">
    <property type="entry name" value="Helicase_ATP-bd"/>
</dbReference>
<comment type="caution">
    <text evidence="6">The sequence shown here is derived from an EMBL/GenBank/DDBJ whole genome shotgun (WGS) entry which is preliminary data.</text>
</comment>
<dbReference type="GO" id="GO:0005524">
    <property type="term" value="F:ATP binding"/>
    <property type="evidence" value="ECO:0007669"/>
    <property type="project" value="UniProtKB-KW"/>
</dbReference>